<name>A0ABQ2H0J0_9PSED</name>
<organism evidence="1 2">
    <name type="scientific">Pseudomonas asuensis</name>
    <dbReference type="NCBI Taxonomy" id="1825787"/>
    <lineage>
        <taxon>Bacteria</taxon>
        <taxon>Pseudomonadati</taxon>
        <taxon>Pseudomonadota</taxon>
        <taxon>Gammaproteobacteria</taxon>
        <taxon>Pseudomonadales</taxon>
        <taxon>Pseudomonadaceae</taxon>
        <taxon>Pseudomonas</taxon>
    </lineage>
</organism>
<proteinExistence type="predicted"/>
<protein>
    <recommendedName>
        <fullName evidence="3">DUF3987 domain-containing protein</fullName>
    </recommendedName>
</protein>
<evidence type="ECO:0008006" key="3">
    <source>
        <dbReference type="Google" id="ProtNLM"/>
    </source>
</evidence>
<gene>
    <name evidence="1" type="ORF">GCM10009425_38080</name>
</gene>
<evidence type="ECO:0000313" key="2">
    <source>
        <dbReference type="Proteomes" id="UP000616499"/>
    </source>
</evidence>
<evidence type="ECO:0000313" key="1">
    <source>
        <dbReference type="EMBL" id="GGM23597.1"/>
    </source>
</evidence>
<accession>A0ABQ2H0J0</accession>
<keyword evidence="2" id="KW-1185">Reference proteome</keyword>
<comment type="caution">
    <text evidence="1">The sequence shown here is derived from an EMBL/GenBank/DDBJ whole genome shotgun (WGS) entry which is preliminary data.</text>
</comment>
<dbReference type="Pfam" id="PF13148">
    <property type="entry name" value="DUF3987"/>
    <property type="match status" value="1"/>
</dbReference>
<reference evidence="2" key="1">
    <citation type="journal article" date="2019" name="Int. J. Syst. Evol. Microbiol.">
        <title>The Global Catalogue of Microorganisms (GCM) 10K type strain sequencing project: providing services to taxonomists for standard genome sequencing and annotation.</title>
        <authorList>
            <consortium name="The Broad Institute Genomics Platform"/>
            <consortium name="The Broad Institute Genome Sequencing Center for Infectious Disease"/>
            <person name="Wu L."/>
            <person name="Ma J."/>
        </authorList>
    </citation>
    <scope>NUCLEOTIDE SEQUENCE [LARGE SCALE GENOMIC DNA]</scope>
    <source>
        <strain evidence="2">JCM 13501</strain>
    </source>
</reference>
<dbReference type="Proteomes" id="UP000616499">
    <property type="component" value="Unassembled WGS sequence"/>
</dbReference>
<dbReference type="InterPro" id="IPR025048">
    <property type="entry name" value="DUF3987"/>
</dbReference>
<dbReference type="EMBL" id="BMNW01000009">
    <property type="protein sequence ID" value="GGM23597.1"/>
    <property type="molecule type" value="Genomic_DNA"/>
</dbReference>
<sequence length="560" mass="63179">MEDTNEKQVESSRTVKPDYADGWPRFHEHSLIEAAVREAVRELQVSYEMAYMCALGSISTACQGRIDVEMPTRNKVPASLMLLTIAESGERKTATQNYFFAGIHALNNEAHRAHKAALSEHRIQHQIWTIRKRLLERIYNKSAVGEDERATRIAHEALEEHVRSEPQPATSGAFLYEDTTPQALVQMLDVNNPNGCLLTSEASSIFSGKALGELDKLNTLWDGGTVNVDRVSRGNINLEGARLTLSLMAQPSVIAKFMAKRGEEARGTGFLARFLVVKPRSMAGQRVHVSGQQHTQFRQQKFNARILECMKLTVSSSERQVLRFSEPAADFWYECSQYLEQEMQENGLYYYAKDHASKLLENVTRLSAILHAFERSSELDKDIDRATLEFAWNFALVCSKHFIENLAGEPQLVTDANNLAHFLIRLLPPGESRPAIQRRSNSLQPSSLYESLPNNLVKGEMVSFTLTDVKQKGPSGLRGRANAERLDAAIKLLNKLGHVEKVRSQYKFCETILLERGEPRLKNGEILTIKELPLFTEQVYWSPKRAHGLVDGGGYYFKVK</sequence>